<dbReference type="OrthoDB" id="5294844at2"/>
<dbReference type="KEGG" id="cuh:BJN34_32470"/>
<dbReference type="Proteomes" id="UP000189627">
    <property type="component" value="Chromosome 2"/>
</dbReference>
<dbReference type="GO" id="GO:0008410">
    <property type="term" value="F:CoA-transferase activity"/>
    <property type="evidence" value="ECO:0007669"/>
    <property type="project" value="TreeGrafter"/>
</dbReference>
<dbReference type="InterPro" id="IPR050483">
    <property type="entry name" value="CoA-transferase_III_domain"/>
</dbReference>
<sequence>MRPDTSGSPATLAGSIQGGPLTGVRIVDMTTVLMGPYATQILGELGADVIKIEPPGGDTVRGIGPSRNPGMGGVFLHTNRNKRSVVLDLKQAAGRDALLRLAADADVLIYNVRPQAMARLGLGYEEVARVSPNIIYVGVYGYGQRGPYAAKPAYDDLIQGAVAIPSLSTQAGSDVPRYTPNAMADRIVGMSAANAVSAALYHRQRTGEGQSIEVPMFETMAQFVLGDHMYGQTFDPPEGPAGYARLLNEHRRPYRTRDGHLCVMVYNDKQWKSFFDLIGEPEVMEGDSRFSSIGKRTEHIDELYRMLAEVMATRTSAEWTAVLEAADIPVMPMHTIDSLMADPHLNAVEFFDIVEHPSEGRVRSMAIPTAWSKSQPRVERQAPRLGEHSAEVLAQAGYSTAQIQALAAQAATFVPENISK</sequence>
<dbReference type="InterPro" id="IPR003673">
    <property type="entry name" value="CoA-Trfase_fam_III"/>
</dbReference>
<evidence type="ECO:0000313" key="3">
    <source>
        <dbReference type="Proteomes" id="UP000189627"/>
    </source>
</evidence>
<evidence type="ECO:0000313" key="2">
    <source>
        <dbReference type="EMBL" id="AQV98594.1"/>
    </source>
</evidence>
<dbReference type="Pfam" id="PF02515">
    <property type="entry name" value="CoA_transf_3"/>
    <property type="match status" value="1"/>
</dbReference>
<proteinExistence type="predicted"/>
<dbReference type="Gene3D" id="3.40.50.10540">
    <property type="entry name" value="Crotonobetainyl-coa:carnitine coa-transferase, domain 1"/>
    <property type="match status" value="1"/>
</dbReference>
<dbReference type="PANTHER" id="PTHR48207">
    <property type="entry name" value="SUCCINATE--HYDROXYMETHYLGLUTARATE COA-TRANSFERASE"/>
    <property type="match status" value="1"/>
</dbReference>
<dbReference type="InterPro" id="IPR044855">
    <property type="entry name" value="CoA-Trfase_III_dom3_sf"/>
</dbReference>
<dbReference type="AlphaFoldDB" id="A0A1U9V0V4"/>
<dbReference type="EMBL" id="CP017758">
    <property type="protein sequence ID" value="AQV98594.1"/>
    <property type="molecule type" value="Genomic_DNA"/>
</dbReference>
<name>A0A1U9V0V4_CUPNE</name>
<evidence type="ECO:0000256" key="1">
    <source>
        <dbReference type="ARBA" id="ARBA00022679"/>
    </source>
</evidence>
<reference evidence="3" key="1">
    <citation type="submission" date="2017-02" db="EMBL/GenBank/DDBJ databases">
        <title>Complete genome sequence of Cupriavidus necator strain NH9, a 3-chlorobenzoate degrader.</title>
        <authorList>
            <person name="Moriuchi R."/>
            <person name="Dohra H."/>
            <person name="Ogawa N."/>
        </authorList>
    </citation>
    <scope>NUCLEOTIDE SEQUENCE [LARGE SCALE GENOMIC DNA]</scope>
    <source>
        <strain evidence="3">NH9</strain>
    </source>
</reference>
<dbReference type="PANTHER" id="PTHR48207:SF4">
    <property type="entry name" value="BLL6097 PROTEIN"/>
    <property type="match status" value="1"/>
</dbReference>
<protein>
    <submittedName>
        <fullName evidence="2">CoA transferase</fullName>
    </submittedName>
</protein>
<dbReference type="Gene3D" id="3.30.1540.10">
    <property type="entry name" value="formyl-coa transferase, domain 3"/>
    <property type="match status" value="1"/>
</dbReference>
<dbReference type="RefSeq" id="WP_078200846.1">
    <property type="nucleotide sequence ID" value="NZ_CP017758.1"/>
</dbReference>
<keyword evidence="1 2" id="KW-0808">Transferase</keyword>
<gene>
    <name evidence="2" type="ORF">BJN34_32470</name>
</gene>
<dbReference type="SUPFAM" id="SSF89796">
    <property type="entry name" value="CoA-transferase family III (CaiB/BaiF)"/>
    <property type="match status" value="1"/>
</dbReference>
<organism evidence="2 3">
    <name type="scientific">Cupriavidus necator</name>
    <name type="common">Alcaligenes eutrophus</name>
    <name type="synonym">Ralstonia eutropha</name>
    <dbReference type="NCBI Taxonomy" id="106590"/>
    <lineage>
        <taxon>Bacteria</taxon>
        <taxon>Pseudomonadati</taxon>
        <taxon>Pseudomonadota</taxon>
        <taxon>Betaproteobacteria</taxon>
        <taxon>Burkholderiales</taxon>
        <taxon>Burkholderiaceae</taxon>
        <taxon>Cupriavidus</taxon>
    </lineage>
</organism>
<accession>A0A1U9V0V4</accession>
<dbReference type="InterPro" id="IPR023606">
    <property type="entry name" value="CoA-Trfase_III_dom_1_sf"/>
</dbReference>